<reference evidence="1" key="1">
    <citation type="submission" date="2021-06" db="EMBL/GenBank/DDBJ databases">
        <authorList>
            <person name="Kallberg Y."/>
            <person name="Tangrot J."/>
            <person name="Rosling A."/>
        </authorList>
    </citation>
    <scope>NUCLEOTIDE SEQUENCE</scope>
    <source>
        <strain evidence="1">28 12/20/2015</strain>
    </source>
</reference>
<dbReference type="Proteomes" id="UP000789366">
    <property type="component" value="Unassembled WGS sequence"/>
</dbReference>
<evidence type="ECO:0000313" key="1">
    <source>
        <dbReference type="EMBL" id="CAG8764438.1"/>
    </source>
</evidence>
<feature type="non-terminal residue" evidence="1">
    <location>
        <position position="1"/>
    </location>
</feature>
<keyword evidence="2" id="KW-1185">Reference proteome</keyword>
<sequence length="117" mass="12502">ALTITVNAHNKHKSTKPKCSTPTPTPACCESRGSPGWNDETHVSAVFYKFFNVSTPQDCCKACIGDLNCIEWEFLTRRGACAGYNNFNETCSSATQSPSDIGDEAGNIRCSDGDGSG</sequence>
<comment type="caution">
    <text evidence="1">The sequence shown here is derived from an EMBL/GenBank/DDBJ whole genome shotgun (WGS) entry which is preliminary data.</text>
</comment>
<dbReference type="EMBL" id="CAJVPW010050217">
    <property type="protein sequence ID" value="CAG8764438.1"/>
    <property type="molecule type" value="Genomic_DNA"/>
</dbReference>
<gene>
    <name evidence="1" type="ORF">SPELUC_LOCUS15353</name>
</gene>
<protein>
    <submittedName>
        <fullName evidence="1">8493_t:CDS:1</fullName>
    </submittedName>
</protein>
<proteinExistence type="predicted"/>
<accession>A0ACA9QSJ1</accession>
<evidence type="ECO:0000313" key="2">
    <source>
        <dbReference type="Proteomes" id="UP000789366"/>
    </source>
</evidence>
<name>A0ACA9QSJ1_9GLOM</name>
<organism evidence="1 2">
    <name type="scientific">Cetraspora pellucida</name>
    <dbReference type="NCBI Taxonomy" id="1433469"/>
    <lineage>
        <taxon>Eukaryota</taxon>
        <taxon>Fungi</taxon>
        <taxon>Fungi incertae sedis</taxon>
        <taxon>Mucoromycota</taxon>
        <taxon>Glomeromycotina</taxon>
        <taxon>Glomeromycetes</taxon>
        <taxon>Diversisporales</taxon>
        <taxon>Gigasporaceae</taxon>
        <taxon>Cetraspora</taxon>
    </lineage>
</organism>
<feature type="non-terminal residue" evidence="1">
    <location>
        <position position="117"/>
    </location>
</feature>